<evidence type="ECO:0000313" key="3">
    <source>
        <dbReference type="Proteomes" id="UP000295344"/>
    </source>
</evidence>
<keyword evidence="1" id="KW-0472">Membrane</keyword>
<keyword evidence="1" id="KW-1133">Transmembrane helix</keyword>
<evidence type="ECO:0000256" key="1">
    <source>
        <dbReference type="SAM" id="Phobius"/>
    </source>
</evidence>
<feature type="transmembrane region" description="Helical" evidence="1">
    <location>
        <begin position="72"/>
        <end position="96"/>
    </location>
</feature>
<gene>
    <name evidence="2" type="ORF">CLV52_1856</name>
</gene>
<comment type="caution">
    <text evidence="2">The sequence shown here is derived from an EMBL/GenBank/DDBJ whole genome shotgun (WGS) entry which is preliminary data.</text>
</comment>
<evidence type="ECO:0000313" key="2">
    <source>
        <dbReference type="EMBL" id="TDS76917.1"/>
    </source>
</evidence>
<keyword evidence="3" id="KW-1185">Reference proteome</keyword>
<dbReference type="Proteomes" id="UP000295344">
    <property type="component" value="Unassembled WGS sequence"/>
</dbReference>
<organism evidence="2 3">
    <name type="scientific">Amnibacterium kyonggiense</name>
    <dbReference type="NCBI Taxonomy" id="595671"/>
    <lineage>
        <taxon>Bacteria</taxon>
        <taxon>Bacillati</taxon>
        <taxon>Actinomycetota</taxon>
        <taxon>Actinomycetes</taxon>
        <taxon>Micrococcales</taxon>
        <taxon>Microbacteriaceae</taxon>
        <taxon>Amnibacterium</taxon>
    </lineage>
</organism>
<feature type="transmembrane region" description="Helical" evidence="1">
    <location>
        <begin position="30"/>
        <end position="52"/>
    </location>
</feature>
<keyword evidence="1" id="KW-0812">Transmembrane</keyword>
<name>A0A4R7FKP0_9MICO</name>
<protein>
    <submittedName>
        <fullName evidence="2">Uncharacterized protein</fullName>
    </submittedName>
</protein>
<sequence length="129" mass="13483">MKAPPPSVPADTVHDVERRNEIVPMSDRRLVLAVVGVLTAALGLAVLLLSLLALRHPVGATGDLGTPTDLGFLYRDLMLLGGVLLLAGAGTAVALVRAQLRPDRRRAARAVLTPPGGSAVRSAHPHRGR</sequence>
<dbReference type="EMBL" id="SOAM01000002">
    <property type="protein sequence ID" value="TDS76917.1"/>
    <property type="molecule type" value="Genomic_DNA"/>
</dbReference>
<proteinExistence type="predicted"/>
<accession>A0A4R7FKP0</accession>
<reference evidence="2 3" key="1">
    <citation type="submission" date="2019-03" db="EMBL/GenBank/DDBJ databases">
        <title>Genomic Encyclopedia of Archaeal and Bacterial Type Strains, Phase II (KMG-II): from individual species to whole genera.</title>
        <authorList>
            <person name="Goeker M."/>
        </authorList>
    </citation>
    <scope>NUCLEOTIDE SEQUENCE [LARGE SCALE GENOMIC DNA]</scope>
    <source>
        <strain evidence="2 3">DSM 24782</strain>
    </source>
</reference>
<dbReference type="AlphaFoldDB" id="A0A4R7FKP0"/>